<dbReference type="Gene3D" id="2.40.50.100">
    <property type="match status" value="1"/>
</dbReference>
<dbReference type="Gene3D" id="3.30.1490.20">
    <property type="entry name" value="ATP-grasp fold, A domain"/>
    <property type="match status" value="1"/>
</dbReference>
<dbReference type="SUPFAM" id="SSF52096">
    <property type="entry name" value="ClpP/crotonase"/>
    <property type="match status" value="2"/>
</dbReference>
<evidence type="ECO:0000256" key="8">
    <source>
        <dbReference type="ARBA" id="ARBA00023098"/>
    </source>
</evidence>
<feature type="domain" description="CoA carboxyltransferase C-terminal" evidence="18">
    <location>
        <begin position="1877"/>
        <end position="2172"/>
    </location>
</feature>
<dbReference type="Gene3D" id="3.90.226.10">
    <property type="entry name" value="2-enoyl-CoA Hydratase, Chain A, domain 1"/>
    <property type="match status" value="2"/>
</dbReference>
<dbReference type="SUPFAM" id="SSF56059">
    <property type="entry name" value="Glutathione synthetase ATP-binding domain-like"/>
    <property type="match status" value="1"/>
</dbReference>
<evidence type="ECO:0000256" key="6">
    <source>
        <dbReference type="ARBA" id="ARBA00022832"/>
    </source>
</evidence>
<dbReference type="SUPFAM" id="SSF51230">
    <property type="entry name" value="Single hybrid motif"/>
    <property type="match status" value="1"/>
</dbReference>
<comment type="catalytic activity">
    <reaction evidence="12">
        <text>hydrogencarbonate + acetyl-CoA + ATP = malonyl-CoA + ADP + phosphate + H(+)</text>
        <dbReference type="Rhea" id="RHEA:11308"/>
        <dbReference type="ChEBI" id="CHEBI:15378"/>
        <dbReference type="ChEBI" id="CHEBI:17544"/>
        <dbReference type="ChEBI" id="CHEBI:30616"/>
        <dbReference type="ChEBI" id="CHEBI:43474"/>
        <dbReference type="ChEBI" id="CHEBI:57288"/>
        <dbReference type="ChEBI" id="CHEBI:57384"/>
        <dbReference type="ChEBI" id="CHEBI:456216"/>
        <dbReference type="EC" id="6.4.1.2"/>
    </reaction>
</comment>
<dbReference type="InterPro" id="IPR016185">
    <property type="entry name" value="PreATP-grasp_dom_sf"/>
</dbReference>
<evidence type="ECO:0000313" key="19">
    <source>
        <dbReference type="EMBL" id="GET91303.1"/>
    </source>
</evidence>
<dbReference type="PROSITE" id="PS50989">
    <property type="entry name" value="COA_CT_CTER"/>
    <property type="match status" value="1"/>
</dbReference>
<feature type="domain" description="ATP-grasp" evidence="15">
    <location>
        <begin position="297"/>
        <end position="489"/>
    </location>
</feature>
<dbReference type="FunFam" id="3.30.1490.20:FF:000003">
    <property type="entry name" value="acetyl-CoA carboxylase isoform X1"/>
    <property type="match status" value="1"/>
</dbReference>
<dbReference type="PANTHER" id="PTHR45728">
    <property type="entry name" value="ACETYL-COA CARBOXYLASE, ISOFORM A"/>
    <property type="match status" value="1"/>
</dbReference>
<keyword evidence="10" id="KW-0092">Biotin</keyword>
<dbReference type="InterPro" id="IPR000089">
    <property type="entry name" value="Biotin_lipoyl"/>
</dbReference>
<dbReference type="PROSITE" id="PS00866">
    <property type="entry name" value="CPSASE_1"/>
    <property type="match status" value="1"/>
</dbReference>
<evidence type="ECO:0000259" key="17">
    <source>
        <dbReference type="PROSITE" id="PS50980"/>
    </source>
</evidence>
<dbReference type="InterPro" id="IPR011764">
    <property type="entry name" value="Biotin_carboxylation_dom"/>
</dbReference>
<comment type="cofactor">
    <cofactor evidence="1">
        <name>biotin</name>
        <dbReference type="ChEBI" id="CHEBI:57586"/>
    </cofactor>
</comment>
<dbReference type="Gene3D" id="2.40.460.10">
    <property type="entry name" value="Biotin dependent carboxylase carboxyltransferase"/>
    <property type="match status" value="1"/>
</dbReference>
<dbReference type="FunFam" id="3.90.226.10:FF:000010">
    <property type="entry name" value="acetyl-CoA carboxylase isoform X2"/>
    <property type="match status" value="1"/>
</dbReference>
<reference evidence="19" key="1">
    <citation type="submission" date="2019-11" db="EMBL/GenBank/DDBJ databases">
        <title>Leishmania tarentolae CDS.</title>
        <authorList>
            <person name="Goto Y."/>
            <person name="Yamagishi J."/>
        </authorList>
    </citation>
    <scope>NUCLEOTIDE SEQUENCE [LARGE SCALE GENOMIC DNA]</scope>
    <source>
        <strain evidence="19">Parrot Tar II</strain>
    </source>
</reference>
<dbReference type="SMART" id="SM00878">
    <property type="entry name" value="Biotin_carb_C"/>
    <property type="match status" value="1"/>
</dbReference>
<evidence type="ECO:0000313" key="20">
    <source>
        <dbReference type="Proteomes" id="UP000419144"/>
    </source>
</evidence>
<organism evidence="19 20">
    <name type="scientific">Leishmania tarentolae</name>
    <name type="common">Sauroleishmania tarentolae</name>
    <dbReference type="NCBI Taxonomy" id="5689"/>
    <lineage>
        <taxon>Eukaryota</taxon>
        <taxon>Discoba</taxon>
        <taxon>Euglenozoa</taxon>
        <taxon>Kinetoplastea</taxon>
        <taxon>Metakinetoplastina</taxon>
        <taxon>Trypanosomatida</taxon>
        <taxon>Trypanosomatidae</taxon>
        <taxon>Leishmaniinae</taxon>
        <taxon>Leishmania</taxon>
        <taxon>lizard Leishmania</taxon>
    </lineage>
</organism>
<dbReference type="InterPro" id="IPR013815">
    <property type="entry name" value="ATP_grasp_subdomain_1"/>
</dbReference>
<dbReference type="InterPro" id="IPR049074">
    <property type="entry name" value="ACCA_BT"/>
</dbReference>
<evidence type="ECO:0000259" key="18">
    <source>
        <dbReference type="PROSITE" id="PS50989"/>
    </source>
</evidence>
<dbReference type="PROSITE" id="PS50980">
    <property type="entry name" value="COA_CT_NTER"/>
    <property type="match status" value="1"/>
</dbReference>
<gene>
    <name evidence="19" type="ORF">LtaPh_3134600</name>
</gene>
<dbReference type="InterPro" id="IPR011763">
    <property type="entry name" value="COA_CT_C"/>
</dbReference>
<evidence type="ECO:0000256" key="9">
    <source>
        <dbReference type="ARBA" id="ARBA00023160"/>
    </source>
</evidence>
<dbReference type="PROSITE" id="PS00867">
    <property type="entry name" value="CPSASE_2"/>
    <property type="match status" value="1"/>
</dbReference>
<dbReference type="Pfam" id="PF02785">
    <property type="entry name" value="Biotin_carb_C"/>
    <property type="match status" value="1"/>
</dbReference>
<dbReference type="GO" id="GO:2001295">
    <property type="term" value="P:malonyl-CoA biosynthetic process"/>
    <property type="evidence" value="ECO:0007669"/>
    <property type="project" value="UniProtKB-UniPathway"/>
</dbReference>
<dbReference type="FunFam" id="3.40.50.20:FF:000005">
    <property type="entry name" value="acetyl-CoA carboxylase isoform X2"/>
    <property type="match status" value="1"/>
</dbReference>
<dbReference type="UniPathway" id="UPA00655">
    <property type="reaction ID" value="UER00711"/>
</dbReference>
<sequence length="2283" mass="254872">MTPCKMPKEGRRCTWLSLDRRHAKPGFPNFSLSHYPFFSFLCSLSLSSRRCTSLSWWRERGRNALCFLVAPHTHPPQTASSSVYRADIYTHTRTYTHTHTTHVHTGISQASMPTKMGVTQEMKSSVGFQFSSMEQLCNSLGATMPIKRLLIANNGLAAVKGMDSIRSWMYEHTGDSEAVQFVVMATPEDLKANAEFISLADKHIPVPGGSNSNNYANVEVIMQTALQNMCDAIYPGWGHASENPALPRECKKSKRVTFLGPSEEAMFTLGDKIASTIVAQSNGVPTVPWSGDRIRLPSNTFSVDAASYEKAYVNSPEECEEVCRRIGFPVMIKASEGGGGKGIRSCKCMKDVKSLFFAVSEEVKGCHIFVMRMLENVRHLEVQLLADGYGNCIAVRTRDCSVQRRHQKIIEEGPAFGVDPAIISAMERAAIQLARAVKYCGLGTVEYMYDKDTHKFYFLELNPRIQVEHPVSEMISGVNLPAALFCVGMGISLDRIPEVRVFYGEEPYGTTPIDFLARRSLPPKCHTIAVRVTAEDTDEGFRPTSGMVEEIAFKNSKECWGYFSVGSGSEIHQFADSQFGHIFSSGETREEARRGMVLALRNLVVRGEIRTSTSYAMELLETPVFRDCNVNTAWLDELIAKKAADAPSHQRSIYSALIAASIYRSMRWMQGHKEKYTSFLAAGHVPSTEYLSNFNTESYVSRSEKYTLRAGMMSPTEYAISLNGSVVLVPYRILKSGALQLTIGDKTLVAYVAEEPSSLRITINGKVTNFSGDVDPTKIVASVPGRLVRYVIDDDAHVNEGEAFAELEVMKMILPLRARTTGTLHHHAVPGTTIAMGSLLGEITPDDPSKVTRPKEFKDPWPTELLLARQYERPDGVTRARRAAESLWFLVNGFHFKEISMEERVRRAFADLSSLGLSSTTLKAVHLPFIPAEVCEETEEHPHTPSDKYRAIIDAIVDRYVTVEQSFDGHSRQETIEELRNTLDDNEAVFQIDFAHNQECHHYVMRSVLKYLERNTLLLKSLKGTLSKLVTLKSFAYGSLLLQARYLLRMCSLPSFTERKAQFAEALEEGSLRGLIASSFGYDLLCSIMFDRQMEHLVHICLELFIRREYFGESDIKDLDILKQGSNWYASYNFDPIEDADVLHMSDELAVGSLRISGGRGICVMLPDERLLQSTLVSSFRDVVSHYSEDIVIATVFFSVSRESTQSDVASMCRQLMEENAVVFQKFKKLETMYFMVHGMPDGPHFFTFRADTGFQEDTLLRNVLPQSARRLELDRLSNYEVSMHPTPYKDVHVFKAAPKKAGASALEHRMFARVAVTPHDMGMTPWTEATDVDVGHMLAKCLAALQVARDDSTVKFPDSNHVFVKMIELTFDVRSLQSLLVAAASAYQEKLTELGVRDVEVSFHVRVPSGLIPMRVIVNSPCGYGVSVHVYYESLTNSQVHLHRAETSEDVDHSSTGGPAELLVRISPTSPIMSPLQGTPQLRRTVSKLGDLREMLPSEKEQQSFGNMTPELKEGRHLPIILGPYPHLDTREVKRLQARRAGTTYVHDWPAVLSLILRKEWGKLRSARDLPSTSIPKNPLRATELFLGEDGESLSAERTTAQPCGMVVWMIEYAPPQYYDVERKTVPTRRIVVVANDITFQSGSFAVPEDCVFKAASVLARAEHLPFVYISTNSGARLGISTEVKKRFLVEFTEKNEIAYLYLTKGDYVELTEKKKIRMEVEPLEVKGETRYVLKGVVGGPTEYMGVENLSGSGLVAGEMSKNYREIPTISLVSGRSVGIGAYLNRLGRRVIQTNDSPLILTGAGALNRLLGKDVYMGNSQLGGKQIMVPNGVSHWCTRHDYGSARVLLRWLDYVPAVQHPQRCTPPRLLWAAADPIDRDVTFCPTPNTQYDPRLLVTGLLGETGMFDRGSWMEMLEGWARTVVVGRATLGGIPCGVILVETRLTKKFDPADPADPTSTSSFITQAGQVWFPDSARKTADALDDFHHERLPCFILANWRGFSGGMRDMFDEVLKFGASIVDNLRVYTAPVFIYIPPAGELRGGAWVVVDPTINHQGVVEMYCDPSSRGGILEPSGVVEIKFRDNDVLDLIRRSRPDLAEMEKEVARDTEKNLLPHYRDVAVRFADLHDTYVRMKATGVVRDVVPWKDSRRHFYHKLERKLKELEVANDMLESGVVDSLASGVRKVQETYSLAHPDGPAWGTADKDQLKWLRGLDGTWVGASNSHAALKCTECAMELQRLVTEHSCEESSMEHVLAKLFENPAIAKAAKAALDSLVGAPSTVE</sequence>
<comment type="catalytic activity">
    <reaction evidence="13">
        <text>N(6)-biotinyl-L-lysyl-[protein] + hydrogencarbonate + ATP = N(6)-carboxybiotinyl-L-lysyl-[protein] + ADP + phosphate + H(+)</text>
        <dbReference type="Rhea" id="RHEA:13501"/>
        <dbReference type="Rhea" id="RHEA-COMP:10505"/>
        <dbReference type="Rhea" id="RHEA-COMP:10506"/>
        <dbReference type="ChEBI" id="CHEBI:15378"/>
        <dbReference type="ChEBI" id="CHEBI:17544"/>
        <dbReference type="ChEBI" id="CHEBI:30616"/>
        <dbReference type="ChEBI" id="CHEBI:43474"/>
        <dbReference type="ChEBI" id="CHEBI:83144"/>
        <dbReference type="ChEBI" id="CHEBI:83145"/>
        <dbReference type="ChEBI" id="CHEBI:456216"/>
        <dbReference type="EC" id="6.3.4.14"/>
    </reaction>
</comment>
<dbReference type="Pfam" id="PF00364">
    <property type="entry name" value="Biotin_lipoyl"/>
    <property type="match status" value="1"/>
</dbReference>
<evidence type="ECO:0000256" key="7">
    <source>
        <dbReference type="ARBA" id="ARBA00022840"/>
    </source>
</evidence>
<dbReference type="InterPro" id="IPR005481">
    <property type="entry name" value="BC-like_N"/>
</dbReference>
<dbReference type="OrthoDB" id="196847at2759"/>
<dbReference type="Pfam" id="PF00289">
    <property type="entry name" value="Biotin_carb_N"/>
    <property type="match status" value="1"/>
</dbReference>
<evidence type="ECO:0000256" key="4">
    <source>
        <dbReference type="ARBA" id="ARBA00022598"/>
    </source>
</evidence>
<accession>A0A640KNX3</accession>
<dbReference type="InterPro" id="IPR011053">
    <property type="entry name" value="Single_hybrid_motif"/>
</dbReference>
<keyword evidence="4" id="KW-0436">Ligase</keyword>
<keyword evidence="3" id="KW-0444">Lipid biosynthesis</keyword>
<evidence type="ECO:0000256" key="1">
    <source>
        <dbReference type="ARBA" id="ARBA00001953"/>
    </source>
</evidence>
<evidence type="ECO:0000256" key="3">
    <source>
        <dbReference type="ARBA" id="ARBA00022516"/>
    </source>
</evidence>
<dbReference type="SUPFAM" id="SSF51246">
    <property type="entry name" value="Rudiment single hybrid motif"/>
    <property type="match status" value="1"/>
</dbReference>
<dbReference type="Pfam" id="PF01039">
    <property type="entry name" value="Carboxyl_trans"/>
    <property type="match status" value="1"/>
</dbReference>
<dbReference type="InterPro" id="IPR013537">
    <property type="entry name" value="AcCoA_COase_cen"/>
</dbReference>
<dbReference type="FunFam" id="2.40.50.100:FF:000005">
    <property type="entry name" value="Acetyl-CoA carboxylase 1"/>
    <property type="match status" value="1"/>
</dbReference>
<dbReference type="InterPro" id="IPR001882">
    <property type="entry name" value="Biotin_BS"/>
</dbReference>
<evidence type="ECO:0000256" key="14">
    <source>
        <dbReference type="PROSITE-ProRule" id="PRU00409"/>
    </source>
</evidence>
<evidence type="ECO:0000256" key="5">
    <source>
        <dbReference type="ARBA" id="ARBA00022741"/>
    </source>
</evidence>
<dbReference type="InterPro" id="IPR011762">
    <property type="entry name" value="COA_CT_N"/>
</dbReference>
<dbReference type="InterPro" id="IPR029045">
    <property type="entry name" value="ClpP/crotonase-like_dom_sf"/>
</dbReference>
<evidence type="ECO:0000256" key="10">
    <source>
        <dbReference type="ARBA" id="ARBA00023267"/>
    </source>
</evidence>
<dbReference type="PANTHER" id="PTHR45728:SF3">
    <property type="entry name" value="ACETYL-COA CARBOXYLASE"/>
    <property type="match status" value="1"/>
</dbReference>
<feature type="domain" description="Biotin carboxylation" evidence="16">
    <location>
        <begin position="145"/>
        <end position="640"/>
    </location>
</feature>
<comment type="caution">
    <text evidence="19">The sequence shown here is derived from an EMBL/GenBank/DDBJ whole genome shotgun (WGS) entry which is preliminary data.</text>
</comment>
<keyword evidence="11" id="KW-0511">Multifunctional enzyme</keyword>
<dbReference type="Pfam" id="PF02786">
    <property type="entry name" value="CPSase_L_D2"/>
    <property type="match status" value="1"/>
</dbReference>
<dbReference type="Gene3D" id="3.90.1770.10">
    <property type="entry name" value="PreATP-grasp domain"/>
    <property type="match status" value="1"/>
</dbReference>
<dbReference type="EMBL" id="BLBS01000047">
    <property type="protein sequence ID" value="GET91303.1"/>
    <property type="molecule type" value="Genomic_DNA"/>
</dbReference>
<dbReference type="Pfam" id="PF21385">
    <property type="entry name" value="ACCA_BT"/>
    <property type="match status" value="1"/>
</dbReference>
<dbReference type="SUPFAM" id="SSF52440">
    <property type="entry name" value="PreATP-grasp domain"/>
    <property type="match status" value="1"/>
</dbReference>
<proteinExistence type="predicted"/>
<dbReference type="GO" id="GO:0046872">
    <property type="term" value="F:metal ion binding"/>
    <property type="evidence" value="ECO:0007669"/>
    <property type="project" value="InterPro"/>
</dbReference>
<evidence type="ECO:0000256" key="12">
    <source>
        <dbReference type="ARBA" id="ARBA00048065"/>
    </source>
</evidence>
<evidence type="ECO:0000259" key="16">
    <source>
        <dbReference type="PROSITE" id="PS50979"/>
    </source>
</evidence>
<evidence type="ECO:0000256" key="2">
    <source>
        <dbReference type="ARBA" id="ARBA00004956"/>
    </source>
</evidence>
<dbReference type="InterPro" id="IPR011761">
    <property type="entry name" value="ATP-grasp"/>
</dbReference>
<keyword evidence="8" id="KW-0443">Lipid metabolism</keyword>
<dbReference type="InterPro" id="IPR005479">
    <property type="entry name" value="CPAse_ATP-bd"/>
</dbReference>
<dbReference type="Pfam" id="PF08326">
    <property type="entry name" value="ACC_central"/>
    <property type="match status" value="1"/>
</dbReference>
<dbReference type="InterPro" id="IPR049076">
    <property type="entry name" value="ACCA"/>
</dbReference>
<feature type="domain" description="CoA carboxyltransferase N-terminal" evidence="17">
    <location>
        <begin position="1525"/>
        <end position="1868"/>
    </location>
</feature>
<dbReference type="GO" id="GO:0005524">
    <property type="term" value="F:ATP binding"/>
    <property type="evidence" value="ECO:0007669"/>
    <property type="project" value="UniProtKB-UniRule"/>
</dbReference>
<dbReference type="InterPro" id="IPR034733">
    <property type="entry name" value="AcCoA_carboxyl_beta"/>
</dbReference>
<keyword evidence="9" id="KW-0275">Fatty acid biosynthesis</keyword>
<evidence type="ECO:0000259" key="15">
    <source>
        <dbReference type="PROSITE" id="PS50975"/>
    </source>
</evidence>
<dbReference type="VEuPathDB" id="TriTrypDB:LtaPh_3134600"/>
<dbReference type="InterPro" id="IPR011054">
    <property type="entry name" value="Rudment_hybrid_motif"/>
</dbReference>
<dbReference type="GO" id="GO:0006633">
    <property type="term" value="P:fatty acid biosynthetic process"/>
    <property type="evidence" value="ECO:0007669"/>
    <property type="project" value="UniProtKB-KW"/>
</dbReference>
<dbReference type="Proteomes" id="UP000419144">
    <property type="component" value="Unassembled WGS sequence"/>
</dbReference>
<keyword evidence="5 14" id="KW-0547">Nucleotide-binding</keyword>
<evidence type="ECO:0000256" key="13">
    <source>
        <dbReference type="ARBA" id="ARBA00048600"/>
    </source>
</evidence>
<name>A0A640KNX3_LEITA</name>
<dbReference type="Gene3D" id="3.30.470.20">
    <property type="entry name" value="ATP-grasp fold, B domain"/>
    <property type="match status" value="1"/>
</dbReference>
<comment type="pathway">
    <text evidence="2">Lipid metabolism; malonyl-CoA biosynthesis; malonyl-CoA from acetyl-CoA: step 1/1.</text>
</comment>
<keyword evidence="7 14" id="KW-0067">ATP-binding</keyword>
<evidence type="ECO:0000256" key="11">
    <source>
        <dbReference type="ARBA" id="ARBA00023268"/>
    </source>
</evidence>
<dbReference type="GO" id="GO:0003989">
    <property type="term" value="F:acetyl-CoA carboxylase activity"/>
    <property type="evidence" value="ECO:0007669"/>
    <property type="project" value="UniProtKB-EC"/>
</dbReference>
<dbReference type="PROSITE" id="PS00188">
    <property type="entry name" value="BIOTIN"/>
    <property type="match status" value="1"/>
</dbReference>
<dbReference type="InterPro" id="IPR005482">
    <property type="entry name" value="Biotin_COase_C"/>
</dbReference>
<keyword evidence="20" id="KW-1185">Reference proteome</keyword>
<keyword evidence="6" id="KW-0276">Fatty acid metabolism</keyword>
<dbReference type="Gene3D" id="3.40.50.20">
    <property type="match status" value="1"/>
</dbReference>
<dbReference type="PROSITE" id="PS50975">
    <property type="entry name" value="ATP_GRASP"/>
    <property type="match status" value="1"/>
</dbReference>
<protein>
    <submittedName>
        <fullName evidence="19">Acetyl-coA carboxylase, putative</fullName>
    </submittedName>
</protein>
<dbReference type="GO" id="GO:0004075">
    <property type="term" value="F:biotin carboxylase activity"/>
    <property type="evidence" value="ECO:0007669"/>
    <property type="project" value="UniProtKB-EC"/>
</dbReference>
<dbReference type="CDD" id="cd06850">
    <property type="entry name" value="biotinyl_domain"/>
    <property type="match status" value="1"/>
</dbReference>
<dbReference type="PROSITE" id="PS50979">
    <property type="entry name" value="BC"/>
    <property type="match status" value="1"/>
</dbReference>